<keyword evidence="2" id="KW-1133">Transmembrane helix</keyword>
<feature type="transmembrane region" description="Helical" evidence="2">
    <location>
        <begin position="70"/>
        <end position="90"/>
    </location>
</feature>
<accession>A0A140G687</accession>
<dbReference type="Proteomes" id="UP000201386">
    <property type="component" value="Segment"/>
</dbReference>
<organism evidence="3 4">
    <name type="scientific">Arthrobacter phage KellEzio</name>
    <dbReference type="NCBI Taxonomy" id="1796995"/>
    <lineage>
        <taxon>Viruses</taxon>
        <taxon>Duplodnaviria</taxon>
        <taxon>Heunggongvirae</taxon>
        <taxon>Uroviricota</taxon>
        <taxon>Caudoviricetes</taxon>
        <taxon>Kelleziovirus</taxon>
        <taxon>Kelleziovirus kellezzio</taxon>
    </lineage>
</organism>
<keyword evidence="2" id="KW-0472">Membrane</keyword>
<feature type="transmembrane region" description="Helical" evidence="2">
    <location>
        <begin position="44"/>
        <end position="64"/>
    </location>
</feature>
<evidence type="ECO:0000256" key="1">
    <source>
        <dbReference type="SAM" id="MobiDB-lite"/>
    </source>
</evidence>
<evidence type="ECO:0000313" key="3">
    <source>
        <dbReference type="EMBL" id="AMM44172.1"/>
    </source>
</evidence>
<feature type="transmembrane region" description="Helical" evidence="2">
    <location>
        <begin position="13"/>
        <end position="32"/>
    </location>
</feature>
<evidence type="ECO:0008006" key="5">
    <source>
        <dbReference type="Google" id="ProtNLM"/>
    </source>
</evidence>
<feature type="region of interest" description="Disordered" evidence="1">
    <location>
        <begin position="122"/>
        <end position="141"/>
    </location>
</feature>
<dbReference type="RefSeq" id="YP_009301259.1">
    <property type="nucleotide sequence ID" value="NC_031231.1"/>
</dbReference>
<gene>
    <name evidence="3" type="primary">2</name>
    <name evidence="3" type="ORF">KELLEZIO_2</name>
</gene>
<dbReference type="GeneID" id="29124714"/>
<reference evidence="3 4" key="1">
    <citation type="submission" date="2016-02" db="EMBL/GenBank/DDBJ databases">
        <authorList>
            <person name="Lynch K.C."/>
            <person name="Doan M."/>
            <person name="Paisley J.T."/>
            <person name="Allen K.G."/>
            <person name="Gaffney B.L."/>
            <person name="Rinehart C.A."/>
            <person name="King R.A."/>
            <person name="Staples A."/>
            <person name="Bowman C.A."/>
            <person name="Russell D.A."/>
            <person name="Pope W.H."/>
            <person name="Jacobs-Sera D."/>
            <person name="Hendrix R.W."/>
            <person name="Hatfull G.F."/>
        </authorList>
    </citation>
    <scope>NUCLEOTIDE SEQUENCE [LARGE SCALE GENOMIC DNA]</scope>
</reference>
<evidence type="ECO:0000256" key="2">
    <source>
        <dbReference type="SAM" id="Phobius"/>
    </source>
</evidence>
<dbReference type="KEGG" id="vg:29124714"/>
<sequence length="141" mass="15080">MEGNAMLVFEVDWVKIIQFLLGAVLPGLVGLVTKKSTDGAKKAILLLTLALVQGLLGQILDAMVNHTLLNIGEALLVGLASWILAVLAYYQIYVKTGAADQLQGMVNKDPVIKGEVVVNDDGPQHRLTLDPVDSGPKHSIK</sequence>
<dbReference type="EMBL" id="KU647626">
    <property type="protein sequence ID" value="AMM44172.1"/>
    <property type="molecule type" value="Genomic_DNA"/>
</dbReference>
<proteinExistence type="predicted"/>
<evidence type="ECO:0000313" key="4">
    <source>
        <dbReference type="Proteomes" id="UP000201386"/>
    </source>
</evidence>
<protein>
    <recommendedName>
        <fullName evidence="5">Holin</fullName>
    </recommendedName>
</protein>
<name>A0A140G687_9CAUD</name>
<keyword evidence="2" id="KW-0812">Transmembrane</keyword>
<keyword evidence="4" id="KW-1185">Reference proteome</keyword>